<organism evidence="3 4">
    <name type="scientific">Belnapia mucosa</name>
    <dbReference type="NCBI Taxonomy" id="2804532"/>
    <lineage>
        <taxon>Bacteria</taxon>
        <taxon>Pseudomonadati</taxon>
        <taxon>Pseudomonadota</taxon>
        <taxon>Alphaproteobacteria</taxon>
        <taxon>Acetobacterales</taxon>
        <taxon>Roseomonadaceae</taxon>
        <taxon>Belnapia</taxon>
    </lineage>
</organism>
<dbReference type="InterPro" id="IPR012338">
    <property type="entry name" value="Beta-lactam/transpept-like"/>
</dbReference>
<dbReference type="EMBL" id="JAEUXJ010000051">
    <property type="protein sequence ID" value="MBL6459548.1"/>
    <property type="molecule type" value="Genomic_DNA"/>
</dbReference>
<evidence type="ECO:0000259" key="2">
    <source>
        <dbReference type="Pfam" id="PF00144"/>
    </source>
</evidence>
<proteinExistence type="predicted"/>
<dbReference type="RefSeq" id="WP_202829280.1">
    <property type="nucleotide sequence ID" value="NZ_JAEUXJ010000051.1"/>
</dbReference>
<gene>
    <name evidence="3" type="ORF">JMJ55_30015</name>
</gene>
<reference evidence="3 4" key="1">
    <citation type="submission" date="2021-01" db="EMBL/GenBank/DDBJ databases">
        <title>Belnapia mucosa sp. nov. and Belnapia arida sp. nov., isolated from the Tabernas Desert (Almeria, Spain).</title>
        <authorList>
            <person name="Molina-Menor E."/>
            <person name="Vidal-Verdu A."/>
            <person name="Calonge A."/>
            <person name="Satari L."/>
            <person name="Pereto Magraner J."/>
            <person name="Porcar Miralles M."/>
        </authorList>
    </citation>
    <scope>NUCLEOTIDE SEQUENCE [LARGE SCALE GENOMIC DNA]</scope>
    <source>
        <strain evidence="3 4">T6</strain>
    </source>
</reference>
<protein>
    <submittedName>
        <fullName evidence="3">Beta-lactamase family protein</fullName>
    </submittedName>
</protein>
<keyword evidence="4" id="KW-1185">Reference proteome</keyword>
<evidence type="ECO:0000313" key="4">
    <source>
        <dbReference type="Proteomes" id="UP000606490"/>
    </source>
</evidence>
<comment type="caution">
    <text evidence="3">The sequence shown here is derived from an EMBL/GenBank/DDBJ whole genome shotgun (WGS) entry which is preliminary data.</text>
</comment>
<evidence type="ECO:0000256" key="1">
    <source>
        <dbReference type="SAM" id="MobiDB-lite"/>
    </source>
</evidence>
<dbReference type="Pfam" id="PF00144">
    <property type="entry name" value="Beta-lactamase"/>
    <property type="match status" value="1"/>
</dbReference>
<dbReference type="Gene3D" id="3.40.710.10">
    <property type="entry name" value="DD-peptidase/beta-lactamase superfamily"/>
    <property type="match status" value="1"/>
</dbReference>
<dbReference type="PANTHER" id="PTHR43283:SF3">
    <property type="entry name" value="BETA-LACTAMASE FAMILY PROTEIN (AFU_ORTHOLOGUE AFUA_5G07500)"/>
    <property type="match status" value="1"/>
</dbReference>
<dbReference type="Proteomes" id="UP000606490">
    <property type="component" value="Unassembled WGS sequence"/>
</dbReference>
<sequence length="129" mass="14003">MWQNLLQTGRHSVRALHSEVVAGRLPGAVLAVARRGHLVLHEVVGYLGPDQGTPMPLDAIFAIASMTKPIVGVAALMLREEGRLGLADPVERYLPQLGNRRVAKLSDQVLSGEGQSRPLRPSVRSRSRT</sequence>
<feature type="region of interest" description="Disordered" evidence="1">
    <location>
        <begin position="108"/>
        <end position="129"/>
    </location>
</feature>
<accession>A0ABS1VGJ4</accession>
<dbReference type="SUPFAM" id="SSF56601">
    <property type="entry name" value="beta-lactamase/transpeptidase-like"/>
    <property type="match status" value="1"/>
</dbReference>
<dbReference type="InterPro" id="IPR001466">
    <property type="entry name" value="Beta-lactam-related"/>
</dbReference>
<feature type="domain" description="Beta-lactamase-related" evidence="2">
    <location>
        <begin position="18"/>
        <end position="99"/>
    </location>
</feature>
<dbReference type="PANTHER" id="PTHR43283">
    <property type="entry name" value="BETA-LACTAMASE-RELATED"/>
    <property type="match status" value="1"/>
</dbReference>
<evidence type="ECO:0000313" key="3">
    <source>
        <dbReference type="EMBL" id="MBL6459548.1"/>
    </source>
</evidence>
<name>A0ABS1VGJ4_9PROT</name>
<dbReference type="InterPro" id="IPR050789">
    <property type="entry name" value="Diverse_Enzym_Activities"/>
</dbReference>